<evidence type="ECO:0000256" key="1">
    <source>
        <dbReference type="SAM" id="MobiDB-lite"/>
    </source>
</evidence>
<reference evidence="2" key="1">
    <citation type="journal article" date="2021" name="Nat. Commun.">
        <title>Genetic determinants of endophytism in the Arabidopsis root mycobiome.</title>
        <authorList>
            <person name="Mesny F."/>
            <person name="Miyauchi S."/>
            <person name="Thiergart T."/>
            <person name="Pickel B."/>
            <person name="Atanasova L."/>
            <person name="Karlsson M."/>
            <person name="Huettel B."/>
            <person name="Barry K.W."/>
            <person name="Haridas S."/>
            <person name="Chen C."/>
            <person name="Bauer D."/>
            <person name="Andreopoulos W."/>
            <person name="Pangilinan J."/>
            <person name="LaButti K."/>
            <person name="Riley R."/>
            <person name="Lipzen A."/>
            <person name="Clum A."/>
            <person name="Drula E."/>
            <person name="Henrissat B."/>
            <person name="Kohler A."/>
            <person name="Grigoriev I.V."/>
            <person name="Martin F.M."/>
            <person name="Hacquard S."/>
        </authorList>
    </citation>
    <scope>NUCLEOTIDE SEQUENCE</scope>
    <source>
        <strain evidence="2">MPI-CAGE-AT-0147</strain>
    </source>
</reference>
<gene>
    <name evidence="2" type="ORF">EDB81DRAFT_809641</name>
</gene>
<dbReference type="AlphaFoldDB" id="A0A9P9INY7"/>
<feature type="region of interest" description="Disordered" evidence="1">
    <location>
        <begin position="1"/>
        <end position="21"/>
    </location>
</feature>
<name>A0A9P9INY7_9HYPO</name>
<dbReference type="Proteomes" id="UP000738349">
    <property type="component" value="Unassembled WGS sequence"/>
</dbReference>
<organism evidence="2 3">
    <name type="scientific">Dactylonectria macrodidyma</name>
    <dbReference type="NCBI Taxonomy" id="307937"/>
    <lineage>
        <taxon>Eukaryota</taxon>
        <taxon>Fungi</taxon>
        <taxon>Dikarya</taxon>
        <taxon>Ascomycota</taxon>
        <taxon>Pezizomycotina</taxon>
        <taxon>Sordariomycetes</taxon>
        <taxon>Hypocreomycetidae</taxon>
        <taxon>Hypocreales</taxon>
        <taxon>Nectriaceae</taxon>
        <taxon>Dactylonectria</taxon>
    </lineage>
</organism>
<dbReference type="OrthoDB" id="3761882at2759"/>
<evidence type="ECO:0000313" key="3">
    <source>
        <dbReference type="Proteomes" id="UP000738349"/>
    </source>
</evidence>
<proteinExistence type="predicted"/>
<evidence type="ECO:0000313" key="2">
    <source>
        <dbReference type="EMBL" id="KAH7127607.1"/>
    </source>
</evidence>
<comment type="caution">
    <text evidence="2">The sequence shown here is derived from an EMBL/GenBank/DDBJ whole genome shotgun (WGS) entry which is preliminary data.</text>
</comment>
<accession>A0A9P9INY7</accession>
<keyword evidence="3" id="KW-1185">Reference proteome</keyword>
<dbReference type="EMBL" id="JAGMUV010000019">
    <property type="protein sequence ID" value="KAH7127607.1"/>
    <property type="molecule type" value="Genomic_DNA"/>
</dbReference>
<protein>
    <submittedName>
        <fullName evidence="2">Uncharacterized protein</fullName>
    </submittedName>
</protein>
<sequence>MTNFLRRSRMPNEGAKSQNAYSGRGSILQMVSPPSDTYGWLQCSPALSTLGHKACSHESPAMKTQDLYATLRNISRRFLLSHRNGGRVQQDIGVNNIDPIKLAQKLSSTFEPGDFEVDLIHNTYIIRASRKLSANEIADCR</sequence>